<gene>
    <name evidence="2" type="ORF">ETP43_01675</name>
</gene>
<evidence type="ECO:0000313" key="3">
    <source>
        <dbReference type="Proteomes" id="UP000290106"/>
    </source>
</evidence>
<organism evidence="2 3">
    <name type="scientific">Blautia faecicola</name>
    <dbReference type="NCBI Taxonomy" id="2509240"/>
    <lineage>
        <taxon>Bacteria</taxon>
        <taxon>Bacillati</taxon>
        <taxon>Bacillota</taxon>
        <taxon>Clostridia</taxon>
        <taxon>Lachnospirales</taxon>
        <taxon>Lachnospiraceae</taxon>
        <taxon>Blautia</taxon>
    </lineage>
</organism>
<sequence>MSAYKRFVSYLYEYDRQKKGKNRGFVRVEIRDHQCRLELHMTLPSCPFIPVFRAYAFVTRPDTLHGLFLGNPAWKQGDVYGQFQIPDTNICNTSWNLDDIDGLIVVCDTGQRYATCWSDCRISPEDLLLPESVPLLRAASLEQPESVEPDTADTRSDPEPASDSSRSSTPAPARAQTPAFSWKRLTESYPQVTPFFDEEIHNCLQLSPKDLSHLGSFGISCGNNQFFLYGSHAFQHFLLGKMEHDDTVCYVLAVPGIYEERERLLANLFGFPYFKSARAKDAQPGHFGYWYRTIHTEPRNSEPISPESPPAESFSEESAENSPAARASRT</sequence>
<proteinExistence type="predicted"/>
<dbReference type="AlphaFoldDB" id="A0A4Q1RER4"/>
<keyword evidence="3" id="KW-1185">Reference proteome</keyword>
<protein>
    <submittedName>
        <fullName evidence="2">Uncharacterized protein</fullName>
    </submittedName>
</protein>
<evidence type="ECO:0000313" key="2">
    <source>
        <dbReference type="EMBL" id="RXS74081.1"/>
    </source>
</evidence>
<dbReference type="EMBL" id="SDKC01000001">
    <property type="protein sequence ID" value="RXS74081.1"/>
    <property type="molecule type" value="Genomic_DNA"/>
</dbReference>
<reference evidence="2 3" key="1">
    <citation type="submission" date="2019-01" db="EMBL/GenBank/DDBJ databases">
        <title>Blautia sp. nov. KGMB01111 isolated human feces.</title>
        <authorList>
            <person name="Park J.-E."/>
            <person name="Kim J.-S."/>
            <person name="Park S.-H."/>
        </authorList>
    </citation>
    <scope>NUCLEOTIDE SEQUENCE [LARGE SCALE GENOMIC DNA]</scope>
    <source>
        <strain evidence="2 3">KGMB01111</strain>
    </source>
</reference>
<feature type="compositionally biased region" description="Low complexity" evidence="1">
    <location>
        <begin position="159"/>
        <end position="175"/>
    </location>
</feature>
<dbReference type="Proteomes" id="UP000290106">
    <property type="component" value="Unassembled WGS sequence"/>
</dbReference>
<feature type="compositionally biased region" description="Low complexity" evidence="1">
    <location>
        <begin position="301"/>
        <end position="313"/>
    </location>
</feature>
<comment type="caution">
    <text evidence="2">The sequence shown here is derived from an EMBL/GenBank/DDBJ whole genome shotgun (WGS) entry which is preliminary data.</text>
</comment>
<feature type="region of interest" description="Disordered" evidence="1">
    <location>
        <begin position="140"/>
        <end position="177"/>
    </location>
</feature>
<evidence type="ECO:0000256" key="1">
    <source>
        <dbReference type="SAM" id="MobiDB-lite"/>
    </source>
</evidence>
<dbReference type="RefSeq" id="WP_129256912.1">
    <property type="nucleotide sequence ID" value="NZ_SDKC01000001.1"/>
</dbReference>
<feature type="compositionally biased region" description="Low complexity" evidence="1">
    <location>
        <begin position="320"/>
        <end position="330"/>
    </location>
</feature>
<dbReference type="OrthoDB" id="9814510at2"/>
<accession>A0A4Q1RER4</accession>
<feature type="region of interest" description="Disordered" evidence="1">
    <location>
        <begin position="298"/>
        <end position="330"/>
    </location>
</feature>
<name>A0A4Q1RER4_9FIRM</name>